<reference evidence="4 5" key="1">
    <citation type="submission" date="2018-12" db="EMBL/GenBank/DDBJ databases">
        <title>Draft genome sequence of Xylaria grammica IHI A82.</title>
        <authorList>
            <person name="Buettner E."/>
            <person name="Kellner H."/>
        </authorList>
    </citation>
    <scope>NUCLEOTIDE SEQUENCE [LARGE SCALE GENOMIC DNA]</scope>
    <source>
        <strain evidence="4 5">IHI A82</strain>
    </source>
</reference>
<dbReference type="InterPro" id="IPR036259">
    <property type="entry name" value="MFS_trans_sf"/>
</dbReference>
<feature type="transmembrane region" description="Helical" evidence="3">
    <location>
        <begin position="589"/>
        <end position="609"/>
    </location>
</feature>
<keyword evidence="3" id="KW-0472">Membrane</keyword>
<feature type="region of interest" description="Disordered" evidence="2">
    <location>
        <begin position="153"/>
        <end position="181"/>
    </location>
</feature>
<dbReference type="GO" id="GO:0022857">
    <property type="term" value="F:transmembrane transporter activity"/>
    <property type="evidence" value="ECO:0007669"/>
    <property type="project" value="InterPro"/>
</dbReference>
<dbReference type="GO" id="GO:0016020">
    <property type="term" value="C:membrane"/>
    <property type="evidence" value="ECO:0007669"/>
    <property type="project" value="UniProtKB-SubCell"/>
</dbReference>
<keyword evidence="5" id="KW-1185">Reference proteome</keyword>
<evidence type="ECO:0008006" key="6">
    <source>
        <dbReference type="Google" id="ProtNLM"/>
    </source>
</evidence>
<dbReference type="Gene3D" id="1.20.1250.20">
    <property type="entry name" value="MFS general substrate transporter like domains"/>
    <property type="match status" value="1"/>
</dbReference>
<feature type="transmembrane region" description="Helical" evidence="3">
    <location>
        <begin position="288"/>
        <end position="309"/>
    </location>
</feature>
<comment type="caution">
    <text evidence="4">The sequence shown here is derived from an EMBL/GenBank/DDBJ whole genome shotgun (WGS) entry which is preliminary data.</text>
</comment>
<feature type="transmembrane region" description="Helical" evidence="3">
    <location>
        <begin position="465"/>
        <end position="483"/>
    </location>
</feature>
<proteinExistence type="predicted"/>
<organism evidence="4 5">
    <name type="scientific">Xylaria grammica</name>
    <dbReference type="NCBI Taxonomy" id="363999"/>
    <lineage>
        <taxon>Eukaryota</taxon>
        <taxon>Fungi</taxon>
        <taxon>Dikarya</taxon>
        <taxon>Ascomycota</taxon>
        <taxon>Pezizomycotina</taxon>
        <taxon>Sordariomycetes</taxon>
        <taxon>Xylariomycetidae</taxon>
        <taxon>Xylariales</taxon>
        <taxon>Xylariaceae</taxon>
        <taxon>Xylaria</taxon>
    </lineage>
</organism>
<dbReference type="STRING" id="363999.A0A439DEF2"/>
<keyword evidence="3" id="KW-0812">Transmembrane</keyword>
<dbReference type="PANTHER" id="PTHR23524">
    <property type="entry name" value="TRANSPORTER, PUTATIVE (AFU_ORTHOLOGUE AFUA_8G04850)-RELATED"/>
    <property type="match status" value="1"/>
</dbReference>
<feature type="transmembrane region" description="Helical" evidence="3">
    <location>
        <begin position="503"/>
        <end position="523"/>
    </location>
</feature>
<comment type="subcellular location">
    <subcellularLocation>
        <location evidence="1">Membrane</location>
        <topology evidence="1">Multi-pass membrane protein</topology>
    </subcellularLocation>
</comment>
<dbReference type="EMBL" id="RYZI01000042">
    <property type="protein sequence ID" value="RWA12794.1"/>
    <property type="molecule type" value="Genomic_DNA"/>
</dbReference>
<feature type="transmembrane region" description="Helical" evidence="3">
    <location>
        <begin position="92"/>
        <end position="111"/>
    </location>
</feature>
<name>A0A439DEF2_9PEZI</name>
<dbReference type="SUPFAM" id="SSF103473">
    <property type="entry name" value="MFS general substrate transporter"/>
    <property type="match status" value="2"/>
</dbReference>
<dbReference type="Pfam" id="PF07690">
    <property type="entry name" value="MFS_1"/>
    <property type="match status" value="1"/>
</dbReference>
<dbReference type="Proteomes" id="UP000286045">
    <property type="component" value="Unassembled WGS sequence"/>
</dbReference>
<gene>
    <name evidence="4" type="ORF">EKO27_g2345</name>
</gene>
<feature type="transmembrane region" description="Helical" evidence="3">
    <location>
        <begin position="621"/>
        <end position="644"/>
    </location>
</feature>
<evidence type="ECO:0000313" key="5">
    <source>
        <dbReference type="Proteomes" id="UP000286045"/>
    </source>
</evidence>
<evidence type="ECO:0000313" key="4">
    <source>
        <dbReference type="EMBL" id="RWA12794.1"/>
    </source>
</evidence>
<protein>
    <recommendedName>
        <fullName evidence="6">Major facilitator superfamily (MFS) profile domain-containing protein</fullName>
    </recommendedName>
</protein>
<feature type="transmembrane region" description="Helical" evidence="3">
    <location>
        <begin position="382"/>
        <end position="404"/>
    </location>
</feature>
<evidence type="ECO:0000256" key="2">
    <source>
        <dbReference type="SAM" id="MobiDB-lite"/>
    </source>
</evidence>
<feature type="transmembrane region" description="Helical" evidence="3">
    <location>
        <begin position="245"/>
        <end position="268"/>
    </location>
</feature>
<dbReference type="AlphaFoldDB" id="A0A439DEF2"/>
<evidence type="ECO:0000256" key="1">
    <source>
        <dbReference type="ARBA" id="ARBA00004141"/>
    </source>
</evidence>
<accession>A0A439DEF2</accession>
<feature type="transmembrane region" description="Helical" evidence="3">
    <location>
        <begin position="117"/>
        <end position="145"/>
    </location>
</feature>
<dbReference type="InterPro" id="IPR011701">
    <property type="entry name" value="MFS"/>
</dbReference>
<evidence type="ECO:0000256" key="3">
    <source>
        <dbReference type="SAM" id="Phobius"/>
    </source>
</evidence>
<keyword evidence="3" id="KW-1133">Transmembrane helix</keyword>
<feature type="transmembrane region" description="Helical" evidence="3">
    <location>
        <begin position="432"/>
        <end position="458"/>
    </location>
</feature>
<feature type="transmembrane region" description="Helical" evidence="3">
    <location>
        <begin position="64"/>
        <end position="85"/>
    </location>
</feature>
<feature type="transmembrane region" description="Helical" evidence="3">
    <location>
        <begin position="28"/>
        <end position="52"/>
    </location>
</feature>
<dbReference type="PANTHER" id="PTHR23524:SF1">
    <property type="entry name" value="MRH DOMAIN-CONTAINING PROTEIN-RELATED"/>
    <property type="match status" value="1"/>
</dbReference>
<sequence>MAPSRTSGLTSRLLPFSTTTTPFQAATYLLGISLFSISFLVFLNSAISFVITDLLGVKKGVGDIVGTLGFADELVALVACPLWGLLSDRLGVRWVAVLGYLIIAVSLWVFVQCRHVYPALILARIMFAAGATAAATMVTAILPVLTGDGDERKSEGFEGNVAGDESIPDLDTDDTTSRALHNPRPSIAVSLESDVTITPERFNESSSDSEGVNYARRGSSASQAFRISAHVDSSKADTKGRKPSALAGLVGLFTGCGALVALILFLPLPTHFSKQEGVTPAQAVTDSFYVVGTVALAVALFASIGLRGLKGEEGKGWRVLLGLKAEGSSPAIPRYGMIQDDTVGYNNNGSDRKQIRAVRPLPYRYLLLSSLRLGATDPHITLGYLGGFVARASTVAISLFIPLYVNTYFMSHGFCQGSPNDPSPDLKRECRAAYVLAASLSGVAQLIALLCAPIFGYVNARRYMGVNWGILVATTLGVVGYTIFPQLASPEFKDVDGRGGSAIVFLIVALLGISQIGAIVCSLGSLGRGVLGEDVVLSSTSTLDVNGHESGWNGNSEREALLGDGIRGDTSEGRRVAQKVSRVQLKGSIAGVYSWCGGAAILLLTKLGGYLFDALSTGAPFYMMAGFNAVLLIISLGLDLGAIARNRR</sequence>